<accession>A0A8J3SNX2</accession>
<dbReference type="EMBL" id="BOOJ01000056">
    <property type="protein sequence ID" value="GIH95769.1"/>
    <property type="molecule type" value="Genomic_DNA"/>
</dbReference>
<dbReference type="RefSeq" id="WP_204067855.1">
    <property type="nucleotide sequence ID" value="NZ_BOOJ01000056.1"/>
</dbReference>
<dbReference type="GO" id="GO:0051536">
    <property type="term" value="F:iron-sulfur cluster binding"/>
    <property type="evidence" value="ECO:0007669"/>
    <property type="project" value="UniProtKB-KW"/>
</dbReference>
<dbReference type="GO" id="GO:0046872">
    <property type="term" value="F:metal ion binding"/>
    <property type="evidence" value="ECO:0007669"/>
    <property type="project" value="UniProtKB-KW"/>
</dbReference>
<gene>
    <name evidence="5" type="ORF">Psi01_63990</name>
</gene>
<name>A0A8J3SNX2_9ACTN</name>
<dbReference type="SUPFAM" id="SSF46548">
    <property type="entry name" value="alpha-helical ferredoxin"/>
    <property type="match status" value="1"/>
</dbReference>
<evidence type="ECO:0000259" key="4">
    <source>
        <dbReference type="PROSITE" id="PS51379"/>
    </source>
</evidence>
<reference evidence="5 6" key="1">
    <citation type="submission" date="2021-01" db="EMBL/GenBank/DDBJ databases">
        <title>Whole genome shotgun sequence of Planobispora siamensis NBRC 107568.</title>
        <authorList>
            <person name="Komaki H."/>
            <person name="Tamura T."/>
        </authorList>
    </citation>
    <scope>NUCLEOTIDE SEQUENCE [LARGE SCALE GENOMIC DNA]</scope>
    <source>
        <strain evidence="5 6">NBRC 107568</strain>
    </source>
</reference>
<protein>
    <submittedName>
        <fullName evidence="5">4Fe-4S ferredoxin</fullName>
    </submittedName>
</protein>
<evidence type="ECO:0000313" key="6">
    <source>
        <dbReference type="Proteomes" id="UP000619788"/>
    </source>
</evidence>
<evidence type="ECO:0000256" key="3">
    <source>
        <dbReference type="ARBA" id="ARBA00023014"/>
    </source>
</evidence>
<keyword evidence="1" id="KW-0479">Metal-binding</keyword>
<dbReference type="Pfam" id="PF17179">
    <property type="entry name" value="Fer4_22"/>
    <property type="match status" value="1"/>
</dbReference>
<comment type="caution">
    <text evidence="5">The sequence shown here is derived from an EMBL/GenBank/DDBJ whole genome shotgun (WGS) entry which is preliminary data.</text>
</comment>
<feature type="domain" description="4Fe-4S ferredoxin-type" evidence="4">
    <location>
        <begin position="263"/>
        <end position="295"/>
    </location>
</feature>
<sequence length="376" mass="39869">MDRVVLDSLEPLIAVLTGMGYTVAGPTVRDGVIRFAEISSAADLPAGWTDEQNAGRYRLRRAAGPEATGSQDRLETGDASAGDGEQVFGYAASPDSAKRYTHPPRTTLFRLRDGVPEEAGREAPPIALLGVRPCDLAALAVQDRVFLGGRYPDPAYRARREALLLIAVDCATPGGTCFCASMGTGPTAVSGFDVALTELTGPHRFVAAAGSPRGAGLLAALPTRPATAADLEAAEEVGRTARTRMGRRVELDGLKERVAEAHDSPIWNETASRCLSCANCTMVCPTCFCTTVEDGADLADGTAARAERWDSCFTLGFSELGGAPVRGSGAARYRQWLTHKFSTWVDQFGGYGCVGCGRCITWCPTGIDITEELERL</sequence>
<evidence type="ECO:0000313" key="5">
    <source>
        <dbReference type="EMBL" id="GIH95769.1"/>
    </source>
</evidence>
<dbReference type="PANTHER" id="PTHR40447">
    <property type="entry name" value="ANAEROBIC SULFITE REDUCTASE SUBUNIT A"/>
    <property type="match status" value="1"/>
</dbReference>
<keyword evidence="3" id="KW-0411">Iron-sulfur</keyword>
<proteinExistence type="predicted"/>
<dbReference type="InterPro" id="IPR017896">
    <property type="entry name" value="4Fe4S_Fe-S-bd"/>
</dbReference>
<dbReference type="AlphaFoldDB" id="A0A8J3SNX2"/>
<dbReference type="InterPro" id="IPR017900">
    <property type="entry name" value="4Fe4S_Fe_S_CS"/>
</dbReference>
<dbReference type="Proteomes" id="UP000619788">
    <property type="component" value="Unassembled WGS sequence"/>
</dbReference>
<feature type="domain" description="4Fe-4S ferredoxin-type" evidence="4">
    <location>
        <begin position="341"/>
        <end position="372"/>
    </location>
</feature>
<organism evidence="5 6">
    <name type="scientific">Planobispora siamensis</name>
    <dbReference type="NCBI Taxonomy" id="936338"/>
    <lineage>
        <taxon>Bacteria</taxon>
        <taxon>Bacillati</taxon>
        <taxon>Actinomycetota</taxon>
        <taxon>Actinomycetes</taxon>
        <taxon>Streptosporangiales</taxon>
        <taxon>Streptosporangiaceae</taxon>
        <taxon>Planobispora</taxon>
    </lineage>
</organism>
<dbReference type="PROSITE" id="PS51379">
    <property type="entry name" value="4FE4S_FER_2"/>
    <property type="match status" value="2"/>
</dbReference>
<dbReference type="PROSITE" id="PS00198">
    <property type="entry name" value="4FE4S_FER_1"/>
    <property type="match status" value="1"/>
</dbReference>
<evidence type="ECO:0000256" key="1">
    <source>
        <dbReference type="ARBA" id="ARBA00022723"/>
    </source>
</evidence>
<keyword evidence="6" id="KW-1185">Reference proteome</keyword>
<keyword evidence="2" id="KW-0408">Iron</keyword>
<evidence type="ECO:0000256" key="2">
    <source>
        <dbReference type="ARBA" id="ARBA00023004"/>
    </source>
</evidence>
<dbReference type="PANTHER" id="PTHR40447:SF1">
    <property type="entry name" value="ANAEROBIC SULFITE REDUCTASE SUBUNIT A"/>
    <property type="match status" value="1"/>
</dbReference>